<accession>M5C2E1</accession>
<dbReference type="PANTHER" id="PTHR22872">
    <property type="entry name" value="BTK-BINDING PROTEIN-RELATED"/>
    <property type="match status" value="1"/>
</dbReference>
<feature type="region of interest" description="Disordered" evidence="2">
    <location>
        <begin position="271"/>
        <end position="335"/>
    </location>
</feature>
<dbReference type="EMBL" id="CAOJ01011097">
    <property type="protein sequence ID" value="CCO33180.1"/>
    <property type="molecule type" value="Genomic_DNA"/>
</dbReference>
<evidence type="ECO:0000256" key="1">
    <source>
        <dbReference type="ARBA" id="ARBA00022737"/>
    </source>
</evidence>
<name>M5C2E1_THACB</name>
<dbReference type="HOGENOM" id="CLU_756894_0_0_1"/>
<comment type="caution">
    <text evidence="3">The sequence shown here is derived from an EMBL/GenBank/DDBJ whole genome shotgun (WGS) entry which is preliminary data.</text>
</comment>
<protein>
    <submittedName>
        <fullName evidence="3">Uncharacterized protein</fullName>
    </submittedName>
</protein>
<feature type="compositionally biased region" description="Polar residues" evidence="2">
    <location>
        <begin position="163"/>
        <end position="172"/>
    </location>
</feature>
<dbReference type="Gene3D" id="3.30.710.10">
    <property type="entry name" value="Potassium Channel Kv1.1, Chain A"/>
    <property type="match status" value="1"/>
</dbReference>
<sequence length="366" mass="40801">MEYVFRYMCCGALDDLFDDIDFAHSTEEFVDFVFQVMSAANELMLEQLTEACSKVILRHVTLTNCITILANASPFHCPKLKARLQNYITVNMESLMEKQYLNDVAHDIMKELAAFVRGQQAAKQPHVRSGAWIEVIMDRHREWLSQQDFPSVVVRAAAPGRQPKSSPKSSPTMGPVSPKTPRRVSSFNLPVTPQRSATSKQPDKTPQSDGMFTMDEEGDEPTPARDSSTGVEALTTNLAQLPPITSSPGLSSRVWKGSKAERVDMRSIMANEAASSRPARSPMQGPSKRQGSTTSQSTRQPACNSSGFSEQLMERPPGFIRVPRSTLKRNQTSFRRNPKFVRERLTTTSAIYCRSTALWPVSFLCS</sequence>
<feature type="compositionally biased region" description="Polar residues" evidence="2">
    <location>
        <begin position="183"/>
        <end position="210"/>
    </location>
</feature>
<dbReference type="AlphaFoldDB" id="M5C2E1"/>
<feature type="compositionally biased region" description="Polar residues" evidence="2">
    <location>
        <begin position="225"/>
        <end position="250"/>
    </location>
</feature>
<dbReference type="CDD" id="cd18500">
    <property type="entry name" value="BACK_IBtk"/>
    <property type="match status" value="1"/>
</dbReference>
<dbReference type="InterPro" id="IPR011333">
    <property type="entry name" value="SKP1/BTB/POZ_sf"/>
</dbReference>
<reference evidence="3 4" key="1">
    <citation type="journal article" date="2013" name="J. Biotechnol.">
        <title>Establishment and interpretation of the genome sequence of the phytopathogenic fungus Rhizoctonia solani AG1-IB isolate 7/3/14.</title>
        <authorList>
            <person name="Wibberg D.W."/>
            <person name="Jelonek L.J."/>
            <person name="Rupp O.R."/>
            <person name="Hennig M.H."/>
            <person name="Eikmeyer F.E."/>
            <person name="Goesmann A.G."/>
            <person name="Hartmann A.H."/>
            <person name="Borriss R.B."/>
            <person name="Grosch R.G."/>
            <person name="Puehler A.P."/>
            <person name="Schlueter A.S."/>
        </authorList>
    </citation>
    <scope>NUCLEOTIDE SEQUENCE [LARGE SCALE GENOMIC DNA]</scope>
    <source>
        <strain evidence="4">AG1-IB / isolate 7/3/14</strain>
    </source>
</reference>
<organism evidence="3 4">
    <name type="scientific">Thanatephorus cucumeris (strain AG1-IB / isolate 7/3/14)</name>
    <name type="common">Lettuce bottom rot fungus</name>
    <name type="synonym">Rhizoctonia solani</name>
    <dbReference type="NCBI Taxonomy" id="1108050"/>
    <lineage>
        <taxon>Eukaryota</taxon>
        <taxon>Fungi</taxon>
        <taxon>Dikarya</taxon>
        <taxon>Basidiomycota</taxon>
        <taxon>Agaricomycotina</taxon>
        <taxon>Agaricomycetes</taxon>
        <taxon>Cantharellales</taxon>
        <taxon>Ceratobasidiaceae</taxon>
        <taxon>Rhizoctonia</taxon>
        <taxon>Rhizoctonia solani AG-1</taxon>
    </lineage>
</organism>
<dbReference type="InterPro" id="IPR051625">
    <property type="entry name" value="Signaling_Regulatory_Domain"/>
</dbReference>
<gene>
    <name evidence="3" type="ORF">BN14_07252</name>
</gene>
<evidence type="ECO:0000313" key="3">
    <source>
        <dbReference type="EMBL" id="CCO33180.1"/>
    </source>
</evidence>
<evidence type="ECO:0000256" key="2">
    <source>
        <dbReference type="SAM" id="MobiDB-lite"/>
    </source>
</evidence>
<keyword evidence="1" id="KW-0677">Repeat</keyword>
<feature type="region of interest" description="Disordered" evidence="2">
    <location>
        <begin position="158"/>
        <end position="258"/>
    </location>
</feature>
<dbReference type="Proteomes" id="UP000012065">
    <property type="component" value="Unassembled WGS sequence"/>
</dbReference>
<evidence type="ECO:0000313" key="4">
    <source>
        <dbReference type="Proteomes" id="UP000012065"/>
    </source>
</evidence>
<proteinExistence type="predicted"/>
<feature type="compositionally biased region" description="Polar residues" evidence="2">
    <location>
        <begin position="287"/>
        <end position="309"/>
    </location>
</feature>